<name>A0A6A7A3F0_9PLEO</name>
<dbReference type="SMART" id="SM00317">
    <property type="entry name" value="SET"/>
    <property type="match status" value="1"/>
</dbReference>
<comment type="subcellular location">
    <subcellularLocation>
        <location evidence="2">Chromosome</location>
    </subcellularLocation>
    <subcellularLocation>
        <location evidence="1">Nucleus</location>
    </subcellularLocation>
</comment>
<dbReference type="EMBL" id="MU006225">
    <property type="protein sequence ID" value="KAF2827085.1"/>
    <property type="molecule type" value="Genomic_DNA"/>
</dbReference>
<evidence type="ECO:0000256" key="7">
    <source>
        <dbReference type="ARBA" id="ARBA00023242"/>
    </source>
</evidence>
<dbReference type="AlphaFoldDB" id="A0A6A7A3F0"/>
<accession>A0A6A7A3F0</accession>
<keyword evidence="3" id="KW-0158">Chromosome</keyword>
<keyword evidence="6" id="KW-0949">S-adenosyl-L-methionine</keyword>
<evidence type="ECO:0000259" key="9">
    <source>
        <dbReference type="PROSITE" id="PS50280"/>
    </source>
</evidence>
<dbReference type="Proteomes" id="UP000799424">
    <property type="component" value="Unassembled WGS sequence"/>
</dbReference>
<dbReference type="SUPFAM" id="SSF82199">
    <property type="entry name" value="SET domain"/>
    <property type="match status" value="1"/>
</dbReference>
<evidence type="ECO:0000256" key="1">
    <source>
        <dbReference type="ARBA" id="ARBA00004123"/>
    </source>
</evidence>
<evidence type="ECO:0000313" key="10">
    <source>
        <dbReference type="EMBL" id="KAF2827085.1"/>
    </source>
</evidence>
<feature type="domain" description="SET" evidence="9">
    <location>
        <begin position="145"/>
        <end position="263"/>
    </location>
</feature>
<feature type="region of interest" description="Disordered" evidence="8">
    <location>
        <begin position="286"/>
        <end position="321"/>
    </location>
</feature>
<organism evidence="10 11">
    <name type="scientific">Ophiobolus disseminans</name>
    <dbReference type="NCBI Taxonomy" id="1469910"/>
    <lineage>
        <taxon>Eukaryota</taxon>
        <taxon>Fungi</taxon>
        <taxon>Dikarya</taxon>
        <taxon>Ascomycota</taxon>
        <taxon>Pezizomycotina</taxon>
        <taxon>Dothideomycetes</taxon>
        <taxon>Pleosporomycetidae</taxon>
        <taxon>Pleosporales</taxon>
        <taxon>Pleosporineae</taxon>
        <taxon>Phaeosphaeriaceae</taxon>
        <taxon>Ophiobolus</taxon>
    </lineage>
</organism>
<dbReference type="InterPro" id="IPR050777">
    <property type="entry name" value="SET2_Histone-Lys_MeTrsfase"/>
</dbReference>
<evidence type="ECO:0000256" key="5">
    <source>
        <dbReference type="ARBA" id="ARBA00022679"/>
    </source>
</evidence>
<evidence type="ECO:0000256" key="4">
    <source>
        <dbReference type="ARBA" id="ARBA00022603"/>
    </source>
</evidence>
<evidence type="ECO:0000256" key="3">
    <source>
        <dbReference type="ARBA" id="ARBA00022454"/>
    </source>
</evidence>
<feature type="compositionally biased region" description="Basic and acidic residues" evidence="8">
    <location>
        <begin position="288"/>
        <end position="297"/>
    </location>
</feature>
<evidence type="ECO:0000256" key="6">
    <source>
        <dbReference type="ARBA" id="ARBA00022691"/>
    </source>
</evidence>
<evidence type="ECO:0000313" key="11">
    <source>
        <dbReference type="Proteomes" id="UP000799424"/>
    </source>
</evidence>
<dbReference type="Pfam" id="PF00856">
    <property type="entry name" value="SET"/>
    <property type="match status" value="1"/>
</dbReference>
<keyword evidence="5" id="KW-0808">Transferase</keyword>
<reference evidence="10" key="1">
    <citation type="journal article" date="2020" name="Stud. Mycol.">
        <title>101 Dothideomycetes genomes: a test case for predicting lifestyles and emergence of pathogens.</title>
        <authorList>
            <person name="Haridas S."/>
            <person name="Albert R."/>
            <person name="Binder M."/>
            <person name="Bloem J."/>
            <person name="Labutti K."/>
            <person name="Salamov A."/>
            <person name="Andreopoulos B."/>
            <person name="Baker S."/>
            <person name="Barry K."/>
            <person name="Bills G."/>
            <person name="Bluhm B."/>
            <person name="Cannon C."/>
            <person name="Castanera R."/>
            <person name="Culley D."/>
            <person name="Daum C."/>
            <person name="Ezra D."/>
            <person name="Gonzalez J."/>
            <person name="Henrissat B."/>
            <person name="Kuo A."/>
            <person name="Liang C."/>
            <person name="Lipzen A."/>
            <person name="Lutzoni F."/>
            <person name="Magnuson J."/>
            <person name="Mondo S."/>
            <person name="Nolan M."/>
            <person name="Ohm R."/>
            <person name="Pangilinan J."/>
            <person name="Park H.-J."/>
            <person name="Ramirez L."/>
            <person name="Alfaro M."/>
            <person name="Sun H."/>
            <person name="Tritt A."/>
            <person name="Yoshinaga Y."/>
            <person name="Zwiers L.-H."/>
            <person name="Turgeon B."/>
            <person name="Goodwin S."/>
            <person name="Spatafora J."/>
            <person name="Crous P."/>
            <person name="Grigoriev I."/>
        </authorList>
    </citation>
    <scope>NUCLEOTIDE SEQUENCE</scope>
    <source>
        <strain evidence="10">CBS 113818</strain>
    </source>
</reference>
<feature type="compositionally biased region" description="Acidic residues" evidence="8">
    <location>
        <begin position="300"/>
        <end position="311"/>
    </location>
</feature>
<sequence>MVKTLTQEQIFKKATMRPSKRKRQPVVLAEKDVTEILLQLYDKKLSGPHHFYFQNEHGMPIGKIPTEVGPDSIYCTVANSNVFSGHDWVHTRKPNGFKGKVWPPTRLAHLIGSPKVTERCICGETKACDCTQKLFSDHLLEYWINQILIRPVPGRGFGAFARKRIEVHNIVGEYTGQVSPQNPSLSDEETQYHTEVSIGEAVTSKVTTWIDATRTGSVTRFFNHSCKPNCKFWEGRCGTGSRVVYVEALRNIKPAEELTLDYGDEWFTDPAHPCLCGQRNCKNPPGRDLIEVDEHGSPDNTEEDDDTESEDEQPRKKKTRR</sequence>
<dbReference type="OrthoDB" id="308383at2759"/>
<keyword evidence="11" id="KW-1185">Reference proteome</keyword>
<dbReference type="PANTHER" id="PTHR22884">
    <property type="entry name" value="SET DOMAIN PROTEINS"/>
    <property type="match status" value="1"/>
</dbReference>
<evidence type="ECO:0000256" key="8">
    <source>
        <dbReference type="SAM" id="MobiDB-lite"/>
    </source>
</evidence>
<dbReference type="GO" id="GO:0005634">
    <property type="term" value="C:nucleus"/>
    <property type="evidence" value="ECO:0007669"/>
    <property type="project" value="UniProtKB-SubCell"/>
</dbReference>
<evidence type="ECO:0000256" key="2">
    <source>
        <dbReference type="ARBA" id="ARBA00004286"/>
    </source>
</evidence>
<proteinExistence type="predicted"/>
<dbReference type="Gene3D" id="2.170.270.10">
    <property type="entry name" value="SET domain"/>
    <property type="match status" value="1"/>
</dbReference>
<keyword evidence="4" id="KW-0489">Methyltransferase</keyword>
<dbReference type="InterPro" id="IPR001214">
    <property type="entry name" value="SET_dom"/>
</dbReference>
<protein>
    <submittedName>
        <fullName evidence="10">SET domain-containing protein</fullName>
    </submittedName>
</protein>
<keyword evidence="7" id="KW-0539">Nucleus</keyword>
<dbReference type="GO" id="GO:0032259">
    <property type="term" value="P:methylation"/>
    <property type="evidence" value="ECO:0007669"/>
    <property type="project" value="UniProtKB-KW"/>
</dbReference>
<dbReference type="InterPro" id="IPR046341">
    <property type="entry name" value="SET_dom_sf"/>
</dbReference>
<dbReference type="GO" id="GO:0005694">
    <property type="term" value="C:chromosome"/>
    <property type="evidence" value="ECO:0007669"/>
    <property type="project" value="UniProtKB-SubCell"/>
</dbReference>
<dbReference type="PROSITE" id="PS50280">
    <property type="entry name" value="SET"/>
    <property type="match status" value="1"/>
</dbReference>
<gene>
    <name evidence="10" type="ORF">CC86DRAFT_406313</name>
</gene>
<dbReference type="GO" id="GO:0008168">
    <property type="term" value="F:methyltransferase activity"/>
    <property type="evidence" value="ECO:0007669"/>
    <property type="project" value="UniProtKB-KW"/>
</dbReference>